<dbReference type="EMBL" id="JBFAKC010000004">
    <property type="protein sequence ID" value="MEV0708154.1"/>
    <property type="molecule type" value="Genomic_DNA"/>
</dbReference>
<dbReference type="SUPFAM" id="SSF51735">
    <property type="entry name" value="NAD(P)-binding Rossmann-fold domains"/>
    <property type="match status" value="1"/>
</dbReference>
<feature type="domain" description="NmrA-like" evidence="1">
    <location>
        <begin position="2"/>
        <end position="265"/>
    </location>
</feature>
<keyword evidence="2" id="KW-0560">Oxidoreductase</keyword>
<dbReference type="Gene3D" id="3.90.25.10">
    <property type="entry name" value="UDP-galactose 4-epimerase, domain 1"/>
    <property type="match status" value="1"/>
</dbReference>
<sequence>MIIVTGATGLLGRRIVENLLTRVPADQVGVSVRDVRKARDLADRGVRVRQGDFTDPDSLATAFEGATQVLIVSVDKLGAEAMRQHRAAIDGAVAAGAHRILYTSHTGAAPASRFEACRDHAADEQMLRTCGVPFTALRNGFYAASAMRFFGQAAETGRLVLPADGAVSWTAHADLAAATAAILADEGRFDGPTPPLTAARAIDFAEIAEIAGAITGRTIQRVTVSDEEFRQQMVSYGVPAEQADMMVDIFAAGRSGEFATVDPTLATLIGREPIGFDTVLREALSANRPGSDR</sequence>
<evidence type="ECO:0000313" key="3">
    <source>
        <dbReference type="Proteomes" id="UP001551695"/>
    </source>
</evidence>
<keyword evidence="3" id="KW-1185">Reference proteome</keyword>
<gene>
    <name evidence="2" type="ORF">AB0I48_11355</name>
</gene>
<dbReference type="PANTHER" id="PTHR47129">
    <property type="entry name" value="QUINONE OXIDOREDUCTASE 2"/>
    <property type="match status" value="1"/>
</dbReference>
<comment type="caution">
    <text evidence="2">The sequence shown here is derived from an EMBL/GenBank/DDBJ whole genome shotgun (WGS) entry which is preliminary data.</text>
</comment>
<dbReference type="EC" id="1.6.5.2" evidence="2"/>
<accession>A0ABV3FRW0</accession>
<dbReference type="InterPro" id="IPR008030">
    <property type="entry name" value="NmrA-like"/>
</dbReference>
<reference evidence="2 3" key="1">
    <citation type="submission" date="2024-06" db="EMBL/GenBank/DDBJ databases">
        <title>The Natural Products Discovery Center: Release of the First 8490 Sequenced Strains for Exploring Actinobacteria Biosynthetic Diversity.</title>
        <authorList>
            <person name="Kalkreuter E."/>
            <person name="Kautsar S.A."/>
            <person name="Yang D."/>
            <person name="Bader C.D."/>
            <person name="Teijaro C.N."/>
            <person name="Fluegel L."/>
            <person name="Davis C.M."/>
            <person name="Simpson J.R."/>
            <person name="Lauterbach L."/>
            <person name="Steele A.D."/>
            <person name="Gui C."/>
            <person name="Meng S."/>
            <person name="Li G."/>
            <person name="Viehrig K."/>
            <person name="Ye F."/>
            <person name="Su P."/>
            <person name="Kiefer A.F."/>
            <person name="Nichols A."/>
            <person name="Cepeda A.J."/>
            <person name="Yan W."/>
            <person name="Fan B."/>
            <person name="Jiang Y."/>
            <person name="Adhikari A."/>
            <person name="Zheng C.-J."/>
            <person name="Schuster L."/>
            <person name="Cowan T.M."/>
            <person name="Smanski M.J."/>
            <person name="Chevrette M.G."/>
            <person name="De Carvalho L.P.S."/>
            <person name="Shen B."/>
        </authorList>
    </citation>
    <scope>NUCLEOTIDE SEQUENCE [LARGE SCALE GENOMIC DNA]</scope>
    <source>
        <strain evidence="2 3">NPDC050403</strain>
    </source>
</reference>
<dbReference type="Proteomes" id="UP001551695">
    <property type="component" value="Unassembled WGS sequence"/>
</dbReference>
<dbReference type="Pfam" id="PF05368">
    <property type="entry name" value="NmrA"/>
    <property type="match status" value="1"/>
</dbReference>
<dbReference type="GO" id="GO:0003955">
    <property type="term" value="F:NAD(P)H dehydrogenase (quinone) activity"/>
    <property type="evidence" value="ECO:0007669"/>
    <property type="project" value="UniProtKB-EC"/>
</dbReference>
<dbReference type="PANTHER" id="PTHR47129:SF1">
    <property type="entry name" value="NMRA-LIKE DOMAIN-CONTAINING PROTEIN"/>
    <property type="match status" value="1"/>
</dbReference>
<organism evidence="2 3">
    <name type="scientific">Nocardia aurea</name>
    <dbReference type="NCBI Taxonomy" id="2144174"/>
    <lineage>
        <taxon>Bacteria</taxon>
        <taxon>Bacillati</taxon>
        <taxon>Actinomycetota</taxon>
        <taxon>Actinomycetes</taxon>
        <taxon>Mycobacteriales</taxon>
        <taxon>Nocardiaceae</taxon>
        <taxon>Nocardia</taxon>
    </lineage>
</organism>
<protein>
    <submittedName>
        <fullName evidence="2">SDR family oxidoreductase</fullName>
        <ecNumber evidence="2">1.6.5.2</ecNumber>
    </submittedName>
</protein>
<name>A0ABV3FRW0_9NOCA</name>
<dbReference type="Gene3D" id="3.40.50.720">
    <property type="entry name" value="NAD(P)-binding Rossmann-like Domain"/>
    <property type="match status" value="1"/>
</dbReference>
<dbReference type="CDD" id="cd05269">
    <property type="entry name" value="TMR_SDR_a"/>
    <property type="match status" value="1"/>
</dbReference>
<dbReference type="RefSeq" id="WP_357782505.1">
    <property type="nucleotide sequence ID" value="NZ_JBFAKC010000004.1"/>
</dbReference>
<evidence type="ECO:0000259" key="1">
    <source>
        <dbReference type="Pfam" id="PF05368"/>
    </source>
</evidence>
<dbReference type="InterPro" id="IPR036291">
    <property type="entry name" value="NAD(P)-bd_dom_sf"/>
</dbReference>
<dbReference type="InterPro" id="IPR052718">
    <property type="entry name" value="NmrA-type_oxidoreductase"/>
</dbReference>
<proteinExistence type="predicted"/>
<evidence type="ECO:0000313" key="2">
    <source>
        <dbReference type="EMBL" id="MEV0708154.1"/>
    </source>
</evidence>